<comment type="similarity">
    <text evidence="1">Belongs to the sigma-70 factor family. ECF subfamily.</text>
</comment>
<evidence type="ECO:0000256" key="1">
    <source>
        <dbReference type="ARBA" id="ARBA00010641"/>
    </source>
</evidence>
<evidence type="ECO:0000313" key="8">
    <source>
        <dbReference type="Proteomes" id="UP000324611"/>
    </source>
</evidence>
<dbReference type="InterPro" id="IPR007627">
    <property type="entry name" value="RNA_pol_sigma70_r2"/>
</dbReference>
<protein>
    <submittedName>
        <fullName evidence="7">Sigma-70 family RNA polymerase sigma factor</fullName>
    </submittedName>
</protein>
<reference evidence="7 8" key="2">
    <citation type="submission" date="2019-09" db="EMBL/GenBank/DDBJ databases">
        <authorList>
            <person name="Jin C."/>
        </authorList>
    </citation>
    <scope>NUCLEOTIDE SEQUENCE [LARGE SCALE GENOMIC DNA]</scope>
    <source>
        <strain evidence="7 8">BN140078</strain>
    </source>
</reference>
<dbReference type="SUPFAM" id="SSF88659">
    <property type="entry name" value="Sigma3 and sigma4 domains of RNA polymerase sigma factors"/>
    <property type="match status" value="1"/>
</dbReference>
<proteinExistence type="inferred from homology"/>
<evidence type="ECO:0000256" key="2">
    <source>
        <dbReference type="ARBA" id="ARBA00023015"/>
    </source>
</evidence>
<evidence type="ECO:0000256" key="4">
    <source>
        <dbReference type="ARBA" id="ARBA00023163"/>
    </source>
</evidence>
<feature type="domain" description="RNA polymerase sigma-70 region 2" evidence="5">
    <location>
        <begin position="33"/>
        <end position="98"/>
    </location>
</feature>
<dbReference type="GO" id="GO:0006352">
    <property type="term" value="P:DNA-templated transcription initiation"/>
    <property type="evidence" value="ECO:0007669"/>
    <property type="project" value="InterPro"/>
</dbReference>
<dbReference type="NCBIfam" id="TIGR02937">
    <property type="entry name" value="sigma70-ECF"/>
    <property type="match status" value="1"/>
</dbReference>
<keyword evidence="4" id="KW-0804">Transcription</keyword>
<evidence type="ECO:0000259" key="5">
    <source>
        <dbReference type="Pfam" id="PF04542"/>
    </source>
</evidence>
<comment type="caution">
    <text evidence="7">The sequence shown here is derived from an EMBL/GenBank/DDBJ whole genome shotgun (WGS) entry which is preliminary data.</text>
</comment>
<evidence type="ECO:0000313" key="7">
    <source>
        <dbReference type="EMBL" id="KAA2242947.1"/>
    </source>
</evidence>
<keyword evidence="2" id="KW-0805">Transcription regulation</keyword>
<reference evidence="7 8" key="1">
    <citation type="submission" date="2019-09" db="EMBL/GenBank/DDBJ databases">
        <title>Chitinophaga ginsengihumi sp. nov., isolated from soil of ginseng rhizosphere.</title>
        <authorList>
            <person name="Lee J."/>
        </authorList>
    </citation>
    <scope>NUCLEOTIDE SEQUENCE [LARGE SCALE GENOMIC DNA]</scope>
    <source>
        <strain evidence="7 8">BN140078</strain>
    </source>
</reference>
<evidence type="ECO:0000256" key="3">
    <source>
        <dbReference type="ARBA" id="ARBA00023082"/>
    </source>
</evidence>
<name>A0A5B2VXH3_9BACT</name>
<dbReference type="Gene3D" id="1.10.10.10">
    <property type="entry name" value="Winged helix-like DNA-binding domain superfamily/Winged helix DNA-binding domain"/>
    <property type="match status" value="1"/>
</dbReference>
<dbReference type="SUPFAM" id="SSF88946">
    <property type="entry name" value="Sigma2 domain of RNA polymerase sigma factors"/>
    <property type="match status" value="1"/>
</dbReference>
<sequence>MGPRYLNPNTLNNEGILLELLANGSEEAYTTVYRHYSWHVYEAAMVYMKEPGLAREIVQEVFLKVWIKRAQFNKVECLKDYLFILSRNCIFDHFRKKAVAIAAQAQLLQRQPLMVNDTDYRVQEQQYSQLLYDAVAAMPPQRRRIYMLAKEEGLSYAQIATRMHISRFTVKNQMAQALQFIRIYIDRHYNLLLPLAAIECFFCR</sequence>
<dbReference type="AlphaFoldDB" id="A0A5B2VXH3"/>
<dbReference type="InterPro" id="IPR039425">
    <property type="entry name" value="RNA_pol_sigma-70-like"/>
</dbReference>
<dbReference type="Pfam" id="PF08281">
    <property type="entry name" value="Sigma70_r4_2"/>
    <property type="match status" value="1"/>
</dbReference>
<dbReference type="InterPro" id="IPR013249">
    <property type="entry name" value="RNA_pol_sigma70_r4_t2"/>
</dbReference>
<dbReference type="Proteomes" id="UP000324611">
    <property type="component" value="Unassembled WGS sequence"/>
</dbReference>
<accession>A0A5B2VXH3</accession>
<feature type="domain" description="RNA polymerase sigma factor 70 region 4 type 2" evidence="6">
    <location>
        <begin position="129"/>
        <end position="180"/>
    </location>
</feature>
<dbReference type="Gene3D" id="1.10.1740.10">
    <property type="match status" value="1"/>
</dbReference>
<dbReference type="PANTHER" id="PTHR43133:SF46">
    <property type="entry name" value="RNA POLYMERASE SIGMA-70 FACTOR ECF SUBFAMILY"/>
    <property type="match status" value="1"/>
</dbReference>
<keyword evidence="3" id="KW-0731">Sigma factor</keyword>
<dbReference type="PANTHER" id="PTHR43133">
    <property type="entry name" value="RNA POLYMERASE ECF-TYPE SIGMA FACTO"/>
    <property type="match status" value="1"/>
</dbReference>
<dbReference type="GO" id="GO:0016987">
    <property type="term" value="F:sigma factor activity"/>
    <property type="evidence" value="ECO:0007669"/>
    <property type="project" value="UniProtKB-KW"/>
</dbReference>
<gene>
    <name evidence="7" type="ORF">F0L74_10505</name>
</gene>
<dbReference type="InterPro" id="IPR036388">
    <property type="entry name" value="WH-like_DNA-bd_sf"/>
</dbReference>
<organism evidence="7 8">
    <name type="scientific">Chitinophaga agrisoli</name>
    <dbReference type="NCBI Taxonomy" id="2607653"/>
    <lineage>
        <taxon>Bacteria</taxon>
        <taxon>Pseudomonadati</taxon>
        <taxon>Bacteroidota</taxon>
        <taxon>Chitinophagia</taxon>
        <taxon>Chitinophagales</taxon>
        <taxon>Chitinophagaceae</taxon>
        <taxon>Chitinophaga</taxon>
    </lineage>
</organism>
<keyword evidence="8" id="KW-1185">Reference proteome</keyword>
<dbReference type="GO" id="GO:0003677">
    <property type="term" value="F:DNA binding"/>
    <property type="evidence" value="ECO:0007669"/>
    <property type="project" value="InterPro"/>
</dbReference>
<dbReference type="EMBL" id="VUOC01000002">
    <property type="protein sequence ID" value="KAA2242947.1"/>
    <property type="molecule type" value="Genomic_DNA"/>
</dbReference>
<dbReference type="InterPro" id="IPR013325">
    <property type="entry name" value="RNA_pol_sigma_r2"/>
</dbReference>
<dbReference type="InterPro" id="IPR013324">
    <property type="entry name" value="RNA_pol_sigma_r3/r4-like"/>
</dbReference>
<evidence type="ECO:0000259" key="6">
    <source>
        <dbReference type="Pfam" id="PF08281"/>
    </source>
</evidence>
<dbReference type="Pfam" id="PF04542">
    <property type="entry name" value="Sigma70_r2"/>
    <property type="match status" value="1"/>
</dbReference>
<dbReference type="InterPro" id="IPR014284">
    <property type="entry name" value="RNA_pol_sigma-70_dom"/>
</dbReference>